<evidence type="ECO:0000256" key="8">
    <source>
        <dbReference type="ARBA" id="ARBA00023209"/>
    </source>
</evidence>
<evidence type="ECO:0000313" key="14">
    <source>
        <dbReference type="Proteomes" id="UP000012040"/>
    </source>
</evidence>
<evidence type="ECO:0000256" key="10">
    <source>
        <dbReference type="ARBA" id="ARBA00023264"/>
    </source>
</evidence>
<evidence type="ECO:0000256" key="6">
    <source>
        <dbReference type="ARBA" id="ARBA00023098"/>
    </source>
</evidence>
<dbReference type="AlphaFoldDB" id="M4V7E4"/>
<keyword evidence="10" id="KW-1208">Phospholipid metabolism</keyword>
<evidence type="ECO:0000256" key="2">
    <source>
        <dbReference type="ARBA" id="ARBA00005189"/>
    </source>
</evidence>
<dbReference type="HOGENOM" id="CLU_029061_4_0_7"/>
<dbReference type="PANTHER" id="PTHR10067:SF6">
    <property type="entry name" value="PHOSPHATIDYLSERINE DECARBOXYLASE PROENZYME, MITOCHONDRIAL"/>
    <property type="match status" value="1"/>
</dbReference>
<dbReference type="InterPro" id="IPR003817">
    <property type="entry name" value="PS_Dcarbxylase"/>
</dbReference>
<evidence type="ECO:0000256" key="11">
    <source>
        <dbReference type="ARBA" id="ARBA00023317"/>
    </source>
</evidence>
<dbReference type="EMBL" id="CP003537">
    <property type="protein sequence ID" value="AGH95317.1"/>
    <property type="molecule type" value="Genomic_DNA"/>
</dbReference>
<keyword evidence="5" id="KW-0210">Decarboxylase</keyword>
<evidence type="ECO:0000256" key="5">
    <source>
        <dbReference type="ARBA" id="ARBA00022793"/>
    </source>
</evidence>
<keyword evidence="8" id="KW-0594">Phospholipid biosynthesis</keyword>
<name>M4V7E4_9BACT</name>
<comment type="cofactor">
    <cofactor evidence="1">
        <name>pyruvate</name>
        <dbReference type="ChEBI" id="CHEBI:15361"/>
    </cofactor>
</comment>
<dbReference type="GO" id="GO:0006646">
    <property type="term" value="P:phosphatidylethanolamine biosynthetic process"/>
    <property type="evidence" value="ECO:0007669"/>
    <property type="project" value="UniProtKB-UniPathway"/>
</dbReference>
<evidence type="ECO:0000256" key="7">
    <source>
        <dbReference type="ARBA" id="ARBA00023145"/>
    </source>
</evidence>
<reference evidence="13 14" key="1">
    <citation type="journal article" date="2013" name="ISME J.">
        <title>By their genes ye shall know them: genomic signatures of predatory bacteria.</title>
        <authorList>
            <person name="Pasternak Z."/>
            <person name="Pietrokovski S."/>
            <person name="Rotem O."/>
            <person name="Gophna U."/>
            <person name="Lurie-Weinberger M.N."/>
            <person name="Jurkevitch E."/>
        </authorList>
    </citation>
    <scope>NUCLEOTIDE SEQUENCE [LARGE SCALE GENOMIC DNA]</scope>
    <source>
        <strain evidence="13 14">JSS</strain>
    </source>
</reference>
<comment type="pathway">
    <text evidence="12">Phospholipid metabolism; phosphatidylethanolamine biosynthesis.</text>
</comment>
<evidence type="ECO:0000256" key="4">
    <source>
        <dbReference type="ARBA" id="ARBA00022516"/>
    </source>
</evidence>
<dbReference type="InterPro" id="IPR033177">
    <property type="entry name" value="PSD-B"/>
</dbReference>
<dbReference type="STRING" id="1184267.A11Q_1101"/>
<keyword evidence="11" id="KW-0670">Pyruvate</keyword>
<dbReference type="PANTHER" id="PTHR10067">
    <property type="entry name" value="PHOSPHATIDYLSERINE DECARBOXYLASE"/>
    <property type="match status" value="1"/>
</dbReference>
<dbReference type="UniPathway" id="UPA00558"/>
<keyword evidence="4" id="KW-0444">Lipid biosynthesis</keyword>
<evidence type="ECO:0000256" key="9">
    <source>
        <dbReference type="ARBA" id="ARBA00023239"/>
    </source>
</evidence>
<dbReference type="KEGG" id="bex:A11Q_1101"/>
<comment type="pathway">
    <text evidence="2">Lipid metabolism.</text>
</comment>
<sequence length="274" mass="30793">MSAITRFIPKNHVSYFVGQLVHIPLPRFLSKIVITAFAKAYNISLAEAEFPVDHYPSLGEFFIRRLKPGLRPVADTWAVHPADSVITQAAPITSGRLIQAKNKTYSVESFTRDSSAMKKYDKGSFLTYYLCPTDYHRVHSPVTGEIKRVVYIPGALWPVNAWSTENIHELFSVNERVLVEIETDRGLVGVMFVGATNVGQIELAFDKEIRGNQLLSGAVQEKTYEGQKIQKGDELGMFRMGSTVVMLYAPNTISSDNLSEYINKQVRVNAQFRN</sequence>
<keyword evidence="6" id="KW-0443">Lipid metabolism</keyword>
<protein>
    <recommendedName>
        <fullName evidence="3">phosphatidylserine decarboxylase</fullName>
        <ecNumber evidence="3">4.1.1.65</ecNumber>
    </recommendedName>
</protein>
<dbReference type="eggNOG" id="COG0688">
    <property type="taxonomic scope" value="Bacteria"/>
</dbReference>
<dbReference type="OrthoDB" id="5289917at2"/>
<dbReference type="NCBIfam" id="TIGR00163">
    <property type="entry name" value="PS_decarb"/>
    <property type="match status" value="1"/>
</dbReference>
<organism evidence="13 14">
    <name type="scientific">Pseudobdellovibrio exovorus JSS</name>
    <dbReference type="NCBI Taxonomy" id="1184267"/>
    <lineage>
        <taxon>Bacteria</taxon>
        <taxon>Pseudomonadati</taxon>
        <taxon>Bdellovibrionota</taxon>
        <taxon>Bdellovibrionia</taxon>
        <taxon>Bdellovibrionales</taxon>
        <taxon>Pseudobdellovibrionaceae</taxon>
        <taxon>Pseudobdellovibrio</taxon>
    </lineage>
</organism>
<accession>M4V7E4</accession>
<keyword evidence="9" id="KW-0456">Lyase</keyword>
<dbReference type="Proteomes" id="UP000012040">
    <property type="component" value="Chromosome"/>
</dbReference>
<dbReference type="GO" id="GO:0004609">
    <property type="term" value="F:phosphatidylserine decarboxylase activity"/>
    <property type="evidence" value="ECO:0007669"/>
    <property type="project" value="UniProtKB-EC"/>
</dbReference>
<dbReference type="PATRIC" id="fig|1184267.3.peg.1115"/>
<keyword evidence="14" id="KW-1185">Reference proteome</keyword>
<keyword evidence="7" id="KW-0865">Zymogen</keyword>
<evidence type="ECO:0000256" key="3">
    <source>
        <dbReference type="ARBA" id="ARBA00012243"/>
    </source>
</evidence>
<dbReference type="RefSeq" id="WP_015469807.1">
    <property type="nucleotide sequence ID" value="NC_020813.1"/>
</dbReference>
<evidence type="ECO:0000313" key="13">
    <source>
        <dbReference type="EMBL" id="AGH95317.1"/>
    </source>
</evidence>
<dbReference type="Pfam" id="PF02666">
    <property type="entry name" value="PS_Dcarbxylase"/>
    <property type="match status" value="1"/>
</dbReference>
<evidence type="ECO:0000256" key="12">
    <source>
        <dbReference type="ARBA" id="ARBA00024326"/>
    </source>
</evidence>
<proteinExistence type="predicted"/>
<evidence type="ECO:0000256" key="1">
    <source>
        <dbReference type="ARBA" id="ARBA00001928"/>
    </source>
</evidence>
<dbReference type="EC" id="4.1.1.65" evidence="3"/>
<gene>
    <name evidence="13" type="ORF">A11Q_1101</name>
</gene>